<feature type="domain" description="Ice-binding protein C-terminal" evidence="2">
    <location>
        <begin position="311"/>
        <end position="334"/>
    </location>
</feature>
<reference evidence="3 4" key="1">
    <citation type="submission" date="2021-07" db="EMBL/GenBank/DDBJ databases">
        <title>Sphingomonas sp.</title>
        <authorList>
            <person name="Feng G."/>
            <person name="Li J."/>
            <person name="Pan M."/>
        </authorList>
    </citation>
    <scope>NUCLEOTIDE SEQUENCE [LARGE SCALE GENOMIC DNA]</scope>
    <source>
        <strain evidence="3 4">RRHST34</strain>
    </source>
</reference>
<gene>
    <name evidence="3" type="ORF">KZ820_06200</name>
</gene>
<feature type="chain" id="PRO_5045600567" evidence="1">
    <location>
        <begin position="25"/>
        <end position="348"/>
    </location>
</feature>
<evidence type="ECO:0000259" key="2">
    <source>
        <dbReference type="Pfam" id="PF07589"/>
    </source>
</evidence>
<evidence type="ECO:0000313" key="3">
    <source>
        <dbReference type="EMBL" id="MBW6530323.1"/>
    </source>
</evidence>
<accession>A0ABS7BL31</accession>
<dbReference type="Pfam" id="PF07589">
    <property type="entry name" value="PEP-CTERM"/>
    <property type="match status" value="1"/>
</dbReference>
<organism evidence="3 4">
    <name type="scientific">Sphingomonas citri</name>
    <dbReference type="NCBI Taxonomy" id="2862499"/>
    <lineage>
        <taxon>Bacteria</taxon>
        <taxon>Pseudomonadati</taxon>
        <taxon>Pseudomonadota</taxon>
        <taxon>Alphaproteobacteria</taxon>
        <taxon>Sphingomonadales</taxon>
        <taxon>Sphingomonadaceae</taxon>
        <taxon>Sphingomonas</taxon>
    </lineage>
</organism>
<dbReference type="EMBL" id="JAHXZN010000001">
    <property type="protein sequence ID" value="MBW6530323.1"/>
    <property type="molecule type" value="Genomic_DNA"/>
</dbReference>
<feature type="signal peptide" evidence="1">
    <location>
        <begin position="1"/>
        <end position="24"/>
    </location>
</feature>
<keyword evidence="4" id="KW-1185">Reference proteome</keyword>
<proteinExistence type="predicted"/>
<dbReference type="Proteomes" id="UP000759103">
    <property type="component" value="Unassembled WGS sequence"/>
</dbReference>
<evidence type="ECO:0000313" key="4">
    <source>
        <dbReference type="Proteomes" id="UP000759103"/>
    </source>
</evidence>
<sequence length="348" mass="36527">MNRGRVFAVAAAAGLLATALPARAALIETVTVSNGLGYAFGLDGSLPGRNPGGTREQIFTGQRSPTQSDLGVDLVGEAGSGSFFFLHNDYCVGGCSIASSTVITFSVTNTGPNAVDLRFDSLITPGHLAIVDGAPARGGFEFSVIQRTRGQQDNVLYSAYGNVNDEELRVGDDKFNSDPFLGQTFTDFGYGRVLDWSTTPLNLELGSLAAGATTEVEYNASYFVTAFGECGDINSCNGLQVVFGDPRRNGSVSSLARGLASDDAVTLINREYDAVEVPYAFNLSGSPYPKLPPAQGPVTYDGGYDPLKLGAVPEPGTWMSLIVGMGLIGMMLRRARAASTLRRSGATA</sequence>
<evidence type="ECO:0000256" key="1">
    <source>
        <dbReference type="SAM" id="SignalP"/>
    </source>
</evidence>
<keyword evidence="1" id="KW-0732">Signal</keyword>
<dbReference type="InterPro" id="IPR013424">
    <property type="entry name" value="Ice-binding_C"/>
</dbReference>
<protein>
    <submittedName>
        <fullName evidence="3">PEP-CTERM sorting domain-containing protein</fullName>
    </submittedName>
</protein>
<comment type="caution">
    <text evidence="3">The sequence shown here is derived from an EMBL/GenBank/DDBJ whole genome shotgun (WGS) entry which is preliminary data.</text>
</comment>
<name>A0ABS7BL31_9SPHN</name>
<dbReference type="NCBIfam" id="TIGR02595">
    <property type="entry name" value="PEP_CTERM"/>
    <property type="match status" value="1"/>
</dbReference>
<dbReference type="RefSeq" id="WP_219747698.1">
    <property type="nucleotide sequence ID" value="NZ_JAHXZN010000001.1"/>
</dbReference>